<dbReference type="PANTHER" id="PTHR11439:SF467">
    <property type="entry name" value="INTEGRASE CATALYTIC DOMAIN-CONTAINING PROTEIN"/>
    <property type="match status" value="1"/>
</dbReference>
<dbReference type="OMA" id="FEASNHA"/>
<accession>A0A1S4B8G4</accession>
<dbReference type="AlphaFoldDB" id="A0A1S4B8G4"/>
<dbReference type="CDD" id="cd09272">
    <property type="entry name" value="RNase_HI_RT_Ty1"/>
    <property type="match status" value="1"/>
</dbReference>
<gene>
    <name evidence="2" type="primary">LOC107805613</name>
</gene>
<proteinExistence type="predicted"/>
<dbReference type="PaxDb" id="4097-A0A1S4B8G4"/>
<organism evidence="2">
    <name type="scientific">Nicotiana tabacum</name>
    <name type="common">Common tobacco</name>
    <dbReference type="NCBI Taxonomy" id="4097"/>
    <lineage>
        <taxon>Eukaryota</taxon>
        <taxon>Viridiplantae</taxon>
        <taxon>Streptophyta</taxon>
        <taxon>Embryophyta</taxon>
        <taxon>Tracheophyta</taxon>
        <taxon>Spermatophyta</taxon>
        <taxon>Magnoliopsida</taxon>
        <taxon>eudicotyledons</taxon>
        <taxon>Gunneridae</taxon>
        <taxon>Pentapetalae</taxon>
        <taxon>asterids</taxon>
        <taxon>lamiids</taxon>
        <taxon>Solanales</taxon>
        <taxon>Solanaceae</taxon>
        <taxon>Nicotianoideae</taxon>
        <taxon>Nicotianeae</taxon>
        <taxon>Nicotiana</taxon>
    </lineage>
</organism>
<dbReference type="KEGG" id="nta:107805613"/>
<feature type="domain" description="Retroviral polymerase SH3-like" evidence="1">
    <location>
        <begin position="50"/>
        <end position="105"/>
    </location>
</feature>
<protein>
    <recommendedName>
        <fullName evidence="1">Retroviral polymerase SH3-like domain-containing protein</fullName>
    </recommendedName>
</protein>
<evidence type="ECO:0000313" key="2">
    <source>
        <dbReference type="RefSeq" id="XP_016485164.1"/>
    </source>
</evidence>
<dbReference type="Pfam" id="PF25597">
    <property type="entry name" value="SH3_retrovirus"/>
    <property type="match status" value="1"/>
</dbReference>
<name>A0A1S4B8G4_TOBAC</name>
<dbReference type="STRING" id="4097.A0A1S4B8G4"/>
<dbReference type="OrthoDB" id="1296716at2759"/>
<dbReference type="RefSeq" id="XP_016485164.1">
    <property type="nucleotide sequence ID" value="XM_016629678.1"/>
</dbReference>
<dbReference type="InterPro" id="IPR057670">
    <property type="entry name" value="SH3_retrovirus"/>
</dbReference>
<sequence length="328" mass="37685">MHIANNIKSTIPQTESSREYLKFVEECFRSADKALAGRKPSLRHMYVWGCPAEARVYNPQEKKLDSRTVSGYIIGYLEKSKGYVFYYPNHSSKIVETNNERFIENGGVSGSVKKQSVDIKDVRVNILLPTNVPTSTQPNIISVVEKHFDNTEQHLDEMLYEETNSQISDTNEPQEMPLRKSQKKAAKRFLRYLKETKDYMLMYRRSKHLEVVGYSNSDFAGCIDTRKSIFGYLFQLAEGAISWKSDKQPFIATSTMEAEFVACFEATIHALWLQNFISGFGVVDTITKPLKSYCDNSAVVFFSKNDKYSKGAKYTELKYFTIKEEVQK</sequence>
<evidence type="ECO:0000259" key="1">
    <source>
        <dbReference type="Pfam" id="PF25597"/>
    </source>
</evidence>
<reference evidence="2" key="1">
    <citation type="submission" date="2025-08" db="UniProtKB">
        <authorList>
            <consortium name="RefSeq"/>
        </authorList>
    </citation>
    <scope>IDENTIFICATION</scope>
</reference>
<dbReference type="PANTHER" id="PTHR11439">
    <property type="entry name" value="GAG-POL-RELATED RETROTRANSPOSON"/>
    <property type="match status" value="1"/>
</dbReference>